<reference evidence="3" key="1">
    <citation type="submission" date="2022-01" db="EMBL/GenBank/DDBJ databases">
        <authorList>
            <person name="King R."/>
        </authorList>
    </citation>
    <scope>NUCLEOTIDE SEQUENCE</scope>
</reference>
<keyword evidence="4" id="KW-1185">Reference proteome</keyword>
<evidence type="ECO:0000256" key="2">
    <source>
        <dbReference type="SAM" id="SignalP"/>
    </source>
</evidence>
<dbReference type="EMBL" id="OU900103">
    <property type="protein sequence ID" value="CAG9855120.1"/>
    <property type="molecule type" value="Genomic_DNA"/>
</dbReference>
<dbReference type="AlphaFoldDB" id="A0A9N9TH81"/>
<feature type="signal peptide" evidence="2">
    <location>
        <begin position="1"/>
        <end position="21"/>
    </location>
</feature>
<feature type="chain" id="PRO_5040175085" evidence="2">
    <location>
        <begin position="22"/>
        <end position="90"/>
    </location>
</feature>
<keyword evidence="2" id="KW-0732">Signal</keyword>
<dbReference type="OrthoDB" id="6682908at2759"/>
<keyword evidence="1" id="KW-1133">Transmembrane helix</keyword>
<evidence type="ECO:0000313" key="4">
    <source>
        <dbReference type="Proteomes" id="UP001153712"/>
    </source>
</evidence>
<evidence type="ECO:0000256" key="1">
    <source>
        <dbReference type="SAM" id="Phobius"/>
    </source>
</evidence>
<name>A0A9N9TH81_PHYSR</name>
<evidence type="ECO:0000313" key="3">
    <source>
        <dbReference type="EMBL" id="CAG9855120.1"/>
    </source>
</evidence>
<organism evidence="3 4">
    <name type="scientific">Phyllotreta striolata</name>
    <name type="common">Striped flea beetle</name>
    <name type="synonym">Crioceris striolata</name>
    <dbReference type="NCBI Taxonomy" id="444603"/>
    <lineage>
        <taxon>Eukaryota</taxon>
        <taxon>Metazoa</taxon>
        <taxon>Ecdysozoa</taxon>
        <taxon>Arthropoda</taxon>
        <taxon>Hexapoda</taxon>
        <taxon>Insecta</taxon>
        <taxon>Pterygota</taxon>
        <taxon>Neoptera</taxon>
        <taxon>Endopterygota</taxon>
        <taxon>Coleoptera</taxon>
        <taxon>Polyphaga</taxon>
        <taxon>Cucujiformia</taxon>
        <taxon>Chrysomeloidea</taxon>
        <taxon>Chrysomelidae</taxon>
        <taxon>Galerucinae</taxon>
        <taxon>Alticini</taxon>
        <taxon>Phyllotreta</taxon>
    </lineage>
</organism>
<proteinExistence type="predicted"/>
<keyword evidence="1" id="KW-0472">Membrane</keyword>
<dbReference type="Proteomes" id="UP001153712">
    <property type="component" value="Chromosome 10"/>
</dbReference>
<accession>A0A9N9TH81</accession>
<protein>
    <submittedName>
        <fullName evidence="3">Uncharacterized protein</fullName>
    </submittedName>
</protein>
<keyword evidence="1" id="KW-0812">Transmembrane</keyword>
<sequence>MVNKFMLVLLIGISILQLSSQQKRVDNNNAKSNVPFYKEPSNGKTIAIIIVGILFFGAVIYGTTCFDVCKMHFFERTEKKYTKMDSCSQV</sequence>
<gene>
    <name evidence="3" type="ORF">PHYEVI_LOCUS1580</name>
</gene>
<feature type="transmembrane region" description="Helical" evidence="1">
    <location>
        <begin position="46"/>
        <end position="69"/>
    </location>
</feature>